<evidence type="ECO:0000313" key="2">
    <source>
        <dbReference type="Proteomes" id="UP000615446"/>
    </source>
</evidence>
<dbReference type="Proteomes" id="UP000615446">
    <property type="component" value="Unassembled WGS sequence"/>
</dbReference>
<dbReference type="OrthoDB" id="2427179at2759"/>
<sequence>MNLSEKYSGQDALISYLKKRNNKSYLGFLNLYRDVIIASPTSDICCWNDLDNSWAGRYIREAENIFVDKEIIEALKKKILSEIRLSARSRMSLSSAADESVLQAIVELLLNEELLLKSYIYYSKKANEWKKTTIGEILNNGIKQLERYKNVTAKGQATKNSVGIRDRIKIINSSSPNMWFIVVVIGFHRIICRSVDEKLSNYKYNRI</sequence>
<organism evidence="1 2">
    <name type="scientific">Rhizophagus clarus</name>
    <dbReference type="NCBI Taxonomy" id="94130"/>
    <lineage>
        <taxon>Eukaryota</taxon>
        <taxon>Fungi</taxon>
        <taxon>Fungi incertae sedis</taxon>
        <taxon>Mucoromycota</taxon>
        <taxon>Glomeromycotina</taxon>
        <taxon>Glomeromycetes</taxon>
        <taxon>Glomerales</taxon>
        <taxon>Glomeraceae</taxon>
        <taxon>Rhizophagus</taxon>
    </lineage>
</organism>
<name>A0A8H3QC14_9GLOM</name>
<reference evidence="1" key="1">
    <citation type="submission" date="2019-10" db="EMBL/GenBank/DDBJ databases">
        <title>Conservation and host-specific expression of non-tandemly repeated heterogenous ribosome RNA gene in arbuscular mycorrhizal fungi.</title>
        <authorList>
            <person name="Maeda T."/>
            <person name="Kobayashi Y."/>
            <person name="Nakagawa T."/>
            <person name="Ezawa T."/>
            <person name="Yamaguchi K."/>
            <person name="Bino T."/>
            <person name="Nishimoto Y."/>
            <person name="Shigenobu S."/>
            <person name="Kawaguchi M."/>
        </authorList>
    </citation>
    <scope>NUCLEOTIDE SEQUENCE</scope>
    <source>
        <strain evidence="1">HR1</strain>
    </source>
</reference>
<protein>
    <submittedName>
        <fullName evidence="1">Uncharacterized protein</fullName>
    </submittedName>
</protein>
<dbReference type="AlphaFoldDB" id="A0A8H3QC14"/>
<comment type="caution">
    <text evidence="1">The sequence shown here is derived from an EMBL/GenBank/DDBJ whole genome shotgun (WGS) entry which is preliminary data.</text>
</comment>
<accession>A0A8H3QC14</accession>
<proteinExistence type="predicted"/>
<evidence type="ECO:0000313" key="1">
    <source>
        <dbReference type="EMBL" id="GES75095.1"/>
    </source>
</evidence>
<gene>
    <name evidence="1" type="ORF">RCL2_000255300</name>
</gene>
<dbReference type="EMBL" id="BLAL01000013">
    <property type="protein sequence ID" value="GES75095.1"/>
    <property type="molecule type" value="Genomic_DNA"/>
</dbReference>